<dbReference type="InterPro" id="IPR029068">
    <property type="entry name" value="Glyas_Bleomycin-R_OHBP_Dase"/>
</dbReference>
<dbReference type="Gene3D" id="3.10.180.10">
    <property type="entry name" value="2,3-Dihydroxybiphenyl 1,2-Dioxygenase, domain 1"/>
    <property type="match status" value="2"/>
</dbReference>
<dbReference type="InterPro" id="IPR037523">
    <property type="entry name" value="VOC_core"/>
</dbReference>
<dbReference type="CDD" id="cd07247">
    <property type="entry name" value="SgaA_N_like"/>
    <property type="match status" value="2"/>
</dbReference>
<name>A0AA87Q070_RHIRH</name>
<dbReference type="InterPro" id="IPR052164">
    <property type="entry name" value="Anthracycline_SecMetBiosynth"/>
</dbReference>
<reference evidence="2 3" key="1">
    <citation type="submission" date="2014-05" db="EMBL/GenBank/DDBJ databases">
        <title>Whole genome shotgun sequence of Rhizobium rhizogenes NBRC 13257.</title>
        <authorList>
            <person name="Katano-Makiyama Y."/>
            <person name="Hosoyama A."/>
            <person name="Hashimoto M."/>
            <person name="Hosoyama Y."/>
            <person name="Noguchi M."/>
            <person name="Tsuchikane K."/>
            <person name="Kimura A."/>
            <person name="Ohji S."/>
            <person name="Ichikawa N."/>
            <person name="Yamazoe A."/>
            <person name="Fujita N."/>
        </authorList>
    </citation>
    <scope>NUCLEOTIDE SEQUENCE [LARGE SCALE GENOMIC DNA]</scope>
    <source>
        <strain evidence="2 3">NBRC 13257</strain>
    </source>
</reference>
<dbReference type="Pfam" id="PF00903">
    <property type="entry name" value="Glyoxalase"/>
    <property type="match status" value="2"/>
</dbReference>
<protein>
    <submittedName>
        <fullName evidence="2">Glyoxalase-family protein</fullName>
    </submittedName>
</protein>
<dbReference type="AlphaFoldDB" id="A0AA87Q070"/>
<evidence type="ECO:0000259" key="1">
    <source>
        <dbReference type="PROSITE" id="PS51819"/>
    </source>
</evidence>
<feature type="domain" description="VOC" evidence="1">
    <location>
        <begin position="142"/>
        <end position="257"/>
    </location>
</feature>
<feature type="domain" description="VOC" evidence="1">
    <location>
        <begin position="7"/>
        <end position="126"/>
    </location>
</feature>
<organism evidence="2 3">
    <name type="scientific">Rhizobium rhizogenes NBRC 13257</name>
    <dbReference type="NCBI Taxonomy" id="1220581"/>
    <lineage>
        <taxon>Bacteria</taxon>
        <taxon>Pseudomonadati</taxon>
        <taxon>Pseudomonadota</taxon>
        <taxon>Alphaproteobacteria</taxon>
        <taxon>Hyphomicrobiales</taxon>
        <taxon>Rhizobiaceae</taxon>
        <taxon>Rhizobium/Agrobacterium group</taxon>
        <taxon>Rhizobium</taxon>
    </lineage>
</organism>
<dbReference type="EMBL" id="BAYX01000002">
    <property type="protein sequence ID" value="GAJ91397.1"/>
    <property type="molecule type" value="Genomic_DNA"/>
</dbReference>
<accession>A0AA87Q070</accession>
<gene>
    <name evidence="2" type="ORF">RRH01S_02_00640</name>
</gene>
<proteinExistence type="predicted"/>
<dbReference type="Proteomes" id="UP000026941">
    <property type="component" value="Unassembled WGS sequence"/>
</dbReference>
<dbReference type="RefSeq" id="WP_012651121.1">
    <property type="nucleotide sequence ID" value="NZ_BAYX01000002.1"/>
</dbReference>
<sequence>MAAAKGYFVWYELMTTDMAAAEAFYRKVVGWDAQDAGMPEIEMAYTLFSAGAGPIAGLMILPDEAKAMGTPPCWTGYISVPNVDEAAKTITAKGGKVYREPGDIPGVGRFAVVGDPYGAAFCLFTPLPGQDWEVPAPNAPGYVGWHELYAGDGAKAFDFYCDMFGWEWSSDFDMGPMGQYKIFKIEGRDFGGIMTKPAEMPMPAWNFYFNVPAIDAAIGRINEAGGKIVNGPMEVPGGSWIVQAIDPQGAFFSLVAPGR</sequence>
<dbReference type="SUPFAM" id="SSF54593">
    <property type="entry name" value="Glyoxalase/Bleomycin resistance protein/Dihydroxybiphenyl dioxygenase"/>
    <property type="match status" value="2"/>
</dbReference>
<dbReference type="InterPro" id="IPR004360">
    <property type="entry name" value="Glyas_Fos-R_dOase_dom"/>
</dbReference>
<evidence type="ECO:0000313" key="2">
    <source>
        <dbReference type="EMBL" id="GAJ91397.1"/>
    </source>
</evidence>
<evidence type="ECO:0000313" key="3">
    <source>
        <dbReference type="Proteomes" id="UP000026941"/>
    </source>
</evidence>
<dbReference type="PANTHER" id="PTHR33993">
    <property type="entry name" value="GLYOXALASE-RELATED"/>
    <property type="match status" value="1"/>
</dbReference>
<dbReference type="PROSITE" id="PS51819">
    <property type="entry name" value="VOC"/>
    <property type="match status" value="2"/>
</dbReference>
<dbReference type="PANTHER" id="PTHR33993:SF14">
    <property type="entry name" value="GB|AAF24581.1"/>
    <property type="match status" value="1"/>
</dbReference>
<comment type="caution">
    <text evidence="2">The sequence shown here is derived from an EMBL/GenBank/DDBJ whole genome shotgun (WGS) entry which is preliminary data.</text>
</comment>